<name>A0A085BJA7_9FLAO</name>
<evidence type="ECO:0000313" key="2">
    <source>
        <dbReference type="Proteomes" id="UP000028623"/>
    </source>
</evidence>
<gene>
    <name evidence="1" type="ORF">IO89_05715</name>
</gene>
<evidence type="ECO:0000313" key="1">
    <source>
        <dbReference type="EMBL" id="KFC22552.1"/>
    </source>
</evidence>
<dbReference type="OrthoDB" id="1273065at2"/>
<dbReference type="Proteomes" id="UP000028623">
    <property type="component" value="Unassembled WGS sequence"/>
</dbReference>
<comment type="caution">
    <text evidence="1">The sequence shown here is derived from an EMBL/GenBank/DDBJ whole genome shotgun (WGS) entry which is preliminary data.</text>
</comment>
<dbReference type="EMBL" id="JPLY01000002">
    <property type="protein sequence ID" value="KFC22552.1"/>
    <property type="molecule type" value="Genomic_DNA"/>
</dbReference>
<keyword evidence="2" id="KW-1185">Reference proteome</keyword>
<reference evidence="1 2" key="1">
    <citation type="submission" date="2014-07" db="EMBL/GenBank/DDBJ databases">
        <title>Epilithonimonas lactis LMG 22401 Genome.</title>
        <authorList>
            <person name="Pipes S.E."/>
            <person name="Stropko S.J."/>
        </authorList>
    </citation>
    <scope>NUCLEOTIDE SEQUENCE [LARGE SCALE GENOMIC DNA]</scope>
    <source>
        <strain evidence="1 2">LMG 24401</strain>
    </source>
</reference>
<sequence length="274" mass="29634">MQKCIGSFFLLSCLVYSQQFFSQVGIGTNKPNSTLDVNGDVALRNELSVGGTDLAKGNPGETNQVLVSQGEGLPPTWKYVKAPFVEDGTYKLTNTYLNESEVGITNFSAGVAGDGVNTSSIGSAIDSKWTKIPNLSTQLELKFAENKLVYQVQTGVEIVSSTAGGNVKFLCGIFKDNKLVALRPDKITAAYANTPTQYMFTLNYNELNVPIGVYTMDVACRKIETTNVNNYFVIGSNLPTYQSGVVTVANTSSNSFALKSFFKIDITQLITFAP</sequence>
<dbReference type="eggNOG" id="ENOG5032G2U">
    <property type="taxonomic scope" value="Bacteria"/>
</dbReference>
<organism evidence="1 2">
    <name type="scientific">Epilithonimonas lactis</name>
    <dbReference type="NCBI Taxonomy" id="421072"/>
    <lineage>
        <taxon>Bacteria</taxon>
        <taxon>Pseudomonadati</taxon>
        <taxon>Bacteroidota</taxon>
        <taxon>Flavobacteriia</taxon>
        <taxon>Flavobacteriales</taxon>
        <taxon>Weeksellaceae</taxon>
        <taxon>Chryseobacterium group</taxon>
        <taxon>Epilithonimonas</taxon>
    </lineage>
</organism>
<proteinExistence type="predicted"/>
<dbReference type="STRING" id="421072.SAMN04488097_3055"/>
<dbReference type="AlphaFoldDB" id="A0A085BJA7"/>
<protein>
    <submittedName>
        <fullName evidence="1">Uncharacterized protein</fullName>
    </submittedName>
</protein>
<dbReference type="RefSeq" id="WP_034974857.1">
    <property type="nucleotide sequence ID" value="NZ_FOFI01000004.1"/>
</dbReference>
<accession>A0A085BJA7</accession>